<evidence type="ECO:0000259" key="1">
    <source>
        <dbReference type="SMART" id="SM00848"/>
    </source>
</evidence>
<feature type="domain" description="Cathepsin propeptide inhibitor" evidence="1">
    <location>
        <begin position="99"/>
        <end position="165"/>
    </location>
</feature>
<reference evidence="2" key="1">
    <citation type="submission" date="2020-03" db="EMBL/GenBank/DDBJ databases">
        <title>A high-quality chromosome-level genome assembly of a woody plant with both climbing and erect habits, Rhamnella rubrinervis.</title>
        <authorList>
            <person name="Lu Z."/>
            <person name="Yang Y."/>
            <person name="Zhu X."/>
            <person name="Sun Y."/>
        </authorList>
    </citation>
    <scope>NUCLEOTIDE SEQUENCE</scope>
    <source>
        <strain evidence="2">BYM</strain>
        <tissue evidence="2">Leaf</tissue>
    </source>
</reference>
<dbReference type="EMBL" id="VOIH02000006">
    <property type="protein sequence ID" value="KAF3445057.1"/>
    <property type="molecule type" value="Genomic_DNA"/>
</dbReference>
<keyword evidence="3" id="KW-1185">Reference proteome</keyword>
<dbReference type="Gene3D" id="1.10.287.2250">
    <property type="match status" value="1"/>
</dbReference>
<dbReference type="InterPro" id="IPR038765">
    <property type="entry name" value="Papain-like_cys_pep_sf"/>
</dbReference>
<sequence length="195" mass="22532">MATLFRSLYPRSSRLAFGPSRTLPLPGFSNYSSAFAVQPCVTFTVPNRSPTHHYPDVDAHIVRKATLRNVLASSSKEDLKDLMKDFLTSKLKLPMDDAFEIWCKLYDKSYTSHQEKLYRLKVFEENIEIVLDLNKTKNDKYNKGTNTLTLYNDYCDLADRTEAEVFKFYGIPGMLDEIEEVMEEKQSEAYPTKDL</sequence>
<evidence type="ECO:0000313" key="2">
    <source>
        <dbReference type="EMBL" id="KAF3445057.1"/>
    </source>
</evidence>
<organism evidence="2 3">
    <name type="scientific">Rhamnella rubrinervis</name>
    <dbReference type="NCBI Taxonomy" id="2594499"/>
    <lineage>
        <taxon>Eukaryota</taxon>
        <taxon>Viridiplantae</taxon>
        <taxon>Streptophyta</taxon>
        <taxon>Embryophyta</taxon>
        <taxon>Tracheophyta</taxon>
        <taxon>Spermatophyta</taxon>
        <taxon>Magnoliopsida</taxon>
        <taxon>eudicotyledons</taxon>
        <taxon>Gunneridae</taxon>
        <taxon>Pentapetalae</taxon>
        <taxon>rosids</taxon>
        <taxon>fabids</taxon>
        <taxon>Rosales</taxon>
        <taxon>Rhamnaceae</taxon>
        <taxon>rhamnoid group</taxon>
        <taxon>Rhamneae</taxon>
        <taxon>Rhamnella</taxon>
    </lineage>
</organism>
<dbReference type="SUPFAM" id="SSF54001">
    <property type="entry name" value="Cysteine proteinases"/>
    <property type="match status" value="1"/>
</dbReference>
<protein>
    <recommendedName>
        <fullName evidence="1">Cathepsin propeptide inhibitor domain-containing protein</fullName>
    </recommendedName>
</protein>
<dbReference type="Proteomes" id="UP000796880">
    <property type="component" value="Unassembled WGS sequence"/>
</dbReference>
<dbReference type="AlphaFoldDB" id="A0A8K0MGL9"/>
<dbReference type="InterPro" id="IPR013201">
    <property type="entry name" value="Prot_inhib_I29"/>
</dbReference>
<dbReference type="SMART" id="SM00848">
    <property type="entry name" value="Inhibitor_I29"/>
    <property type="match status" value="1"/>
</dbReference>
<proteinExistence type="predicted"/>
<gene>
    <name evidence="2" type="ORF">FNV43_RR14750</name>
</gene>
<name>A0A8K0MGL9_9ROSA</name>
<comment type="caution">
    <text evidence="2">The sequence shown here is derived from an EMBL/GenBank/DDBJ whole genome shotgun (WGS) entry which is preliminary data.</text>
</comment>
<dbReference type="Pfam" id="PF08246">
    <property type="entry name" value="Inhibitor_I29"/>
    <property type="match status" value="1"/>
</dbReference>
<evidence type="ECO:0000313" key="3">
    <source>
        <dbReference type="Proteomes" id="UP000796880"/>
    </source>
</evidence>
<accession>A0A8K0MGL9</accession>